<dbReference type="NCBIfam" id="NF003969">
    <property type="entry name" value="PRK05463.1"/>
    <property type="match status" value="1"/>
</dbReference>
<accession>A0A8G2EZH0</accession>
<dbReference type="PIRSF" id="PIRSF029755">
    <property type="entry name" value="UCP029755"/>
    <property type="match status" value="1"/>
</dbReference>
<dbReference type="PANTHER" id="PTHR32022">
    <property type="entry name" value="D-GLUTAMATE CYCLASE, MITOCHONDRIAL"/>
    <property type="match status" value="1"/>
</dbReference>
<dbReference type="FunFam" id="3.30.2040.10:FF:000001">
    <property type="entry name" value="D-glutamate cyclase, mitochondrial"/>
    <property type="match status" value="1"/>
</dbReference>
<evidence type="ECO:0000256" key="2">
    <source>
        <dbReference type="ARBA" id="ARBA00023239"/>
    </source>
</evidence>
<comment type="similarity">
    <text evidence="1 3">Belongs to the D-glutamate cyclase family.</text>
</comment>
<protein>
    <recommendedName>
        <fullName evidence="3">Putative hydro-lyase SAMN05660686_03160</fullName>
        <ecNumber evidence="3">4.2.1.-</ecNumber>
    </recommendedName>
</protein>
<dbReference type="RefSeq" id="WP_093151656.1">
    <property type="nucleotide sequence ID" value="NZ_FNBW01000009.1"/>
</dbReference>
<organism evidence="4 5">
    <name type="scientific">Thalassobaculum litoreum DSM 18839</name>
    <dbReference type="NCBI Taxonomy" id="1123362"/>
    <lineage>
        <taxon>Bacteria</taxon>
        <taxon>Pseudomonadati</taxon>
        <taxon>Pseudomonadota</taxon>
        <taxon>Alphaproteobacteria</taxon>
        <taxon>Rhodospirillales</taxon>
        <taxon>Thalassobaculaceae</taxon>
        <taxon>Thalassobaculum</taxon>
    </lineage>
</organism>
<dbReference type="GO" id="GO:0016829">
    <property type="term" value="F:lyase activity"/>
    <property type="evidence" value="ECO:0007669"/>
    <property type="project" value="UniProtKB-KW"/>
</dbReference>
<dbReference type="InterPro" id="IPR016938">
    <property type="entry name" value="UPF0317"/>
</dbReference>
<dbReference type="OrthoDB" id="149585at2"/>
<dbReference type="Pfam" id="PF07286">
    <property type="entry name" value="D-Glu_cyclase"/>
    <property type="match status" value="1"/>
</dbReference>
<gene>
    <name evidence="4" type="ORF">SAMN05660686_03160</name>
</gene>
<dbReference type="SUPFAM" id="SSF160920">
    <property type="entry name" value="PSTPO5379-like"/>
    <property type="match status" value="1"/>
</dbReference>
<dbReference type="InterPro" id="IPR009906">
    <property type="entry name" value="D-Glu_cyclase"/>
</dbReference>
<dbReference type="InterPro" id="IPR038021">
    <property type="entry name" value="Putative_hydro-lyase"/>
</dbReference>
<evidence type="ECO:0000313" key="5">
    <source>
        <dbReference type="Proteomes" id="UP000198615"/>
    </source>
</evidence>
<evidence type="ECO:0000256" key="3">
    <source>
        <dbReference type="HAMAP-Rule" id="MF_01830"/>
    </source>
</evidence>
<sequence length="270" mass="29132">MNLQAPFQSPARAADPREARRQIREGLHTGHTAGLAPGYLQGNLVILPAEHALDFFRFCQRNPKPCPLVGVSDTGNPDLFTLGTDVDIRTDVPSYNIFRDGVLTESVPDIKALWGEDSVAFVIGCSFTFEQALVTDGIRLRHWDDDTTVSMYRTSIQTTPAGPFRGEMVVSMRPMTMANAIKAAAITARFPHAHGAPVHIGDPAQIGIADIAKPDFGDPTPIEDGEVPVFWACGVTPQRTVLEAKLPLVITHTPGHMLVTDIPGYEAGGG</sequence>
<proteinExistence type="inferred from homology"/>
<dbReference type="EMBL" id="FNBW01000009">
    <property type="protein sequence ID" value="SDG04011.1"/>
    <property type="molecule type" value="Genomic_DNA"/>
</dbReference>
<dbReference type="Gene3D" id="3.30.2040.10">
    <property type="entry name" value="PSTPO5379-like domain"/>
    <property type="match status" value="1"/>
</dbReference>
<dbReference type="PANTHER" id="PTHR32022:SF10">
    <property type="entry name" value="D-GLUTAMATE CYCLASE, MITOCHONDRIAL"/>
    <property type="match status" value="1"/>
</dbReference>
<comment type="caution">
    <text evidence="4">The sequence shown here is derived from an EMBL/GenBank/DDBJ whole genome shotgun (WGS) entry which is preliminary data.</text>
</comment>
<dbReference type="HAMAP" id="MF_01830">
    <property type="entry name" value="Hydro_lyase"/>
    <property type="match status" value="1"/>
</dbReference>
<keyword evidence="2 3" id="KW-0456">Lyase</keyword>
<evidence type="ECO:0000313" key="4">
    <source>
        <dbReference type="EMBL" id="SDG04011.1"/>
    </source>
</evidence>
<dbReference type="EC" id="4.2.1.-" evidence="3"/>
<evidence type="ECO:0000256" key="1">
    <source>
        <dbReference type="ARBA" id="ARBA00007896"/>
    </source>
</evidence>
<dbReference type="Gene3D" id="3.40.1640.10">
    <property type="entry name" value="PSTPO5379-like"/>
    <property type="match status" value="1"/>
</dbReference>
<dbReference type="Proteomes" id="UP000198615">
    <property type="component" value="Unassembled WGS sequence"/>
</dbReference>
<reference evidence="4 5" key="1">
    <citation type="submission" date="2016-10" db="EMBL/GenBank/DDBJ databases">
        <authorList>
            <person name="Varghese N."/>
            <person name="Submissions S."/>
        </authorList>
    </citation>
    <scope>NUCLEOTIDE SEQUENCE [LARGE SCALE GENOMIC DNA]</scope>
    <source>
        <strain evidence="4 5">DSM 18839</strain>
    </source>
</reference>
<keyword evidence="5" id="KW-1185">Reference proteome</keyword>
<name>A0A8G2EZH0_9PROT</name>
<dbReference type="AlphaFoldDB" id="A0A8G2EZH0"/>